<keyword evidence="3 6" id="KW-0812">Transmembrane</keyword>
<evidence type="ECO:0000256" key="6">
    <source>
        <dbReference type="SAM" id="Phobius"/>
    </source>
</evidence>
<keyword evidence="5 6" id="KW-0472">Membrane</keyword>
<evidence type="ECO:0000313" key="7">
    <source>
        <dbReference type="EMBL" id="VAX13824.1"/>
    </source>
</evidence>
<reference evidence="7" key="1">
    <citation type="submission" date="2018-06" db="EMBL/GenBank/DDBJ databases">
        <authorList>
            <person name="Zhirakovskaya E."/>
        </authorList>
    </citation>
    <scope>NUCLEOTIDE SEQUENCE</scope>
</reference>
<feature type="transmembrane region" description="Helical" evidence="6">
    <location>
        <begin position="44"/>
        <end position="62"/>
    </location>
</feature>
<dbReference type="PANTHER" id="PTHR33529:SF2">
    <property type="entry name" value="LIPOPOLYSACCHARIDE EXPORT SYSTEM PERMEASE PROTEIN LPTG"/>
    <property type="match status" value="1"/>
</dbReference>
<feature type="transmembrane region" description="Helical" evidence="6">
    <location>
        <begin position="12"/>
        <end position="32"/>
    </location>
</feature>
<dbReference type="PANTHER" id="PTHR33529">
    <property type="entry name" value="SLR0882 PROTEIN-RELATED"/>
    <property type="match status" value="1"/>
</dbReference>
<proteinExistence type="predicted"/>
<dbReference type="GO" id="GO:0015920">
    <property type="term" value="P:lipopolysaccharide transport"/>
    <property type="evidence" value="ECO:0007669"/>
    <property type="project" value="TreeGrafter"/>
</dbReference>
<evidence type="ECO:0000256" key="4">
    <source>
        <dbReference type="ARBA" id="ARBA00022989"/>
    </source>
</evidence>
<dbReference type="EMBL" id="UOFZ01000137">
    <property type="protein sequence ID" value="VAX13824.1"/>
    <property type="molecule type" value="Genomic_DNA"/>
</dbReference>
<feature type="transmembrane region" description="Helical" evidence="6">
    <location>
        <begin position="274"/>
        <end position="292"/>
    </location>
</feature>
<keyword evidence="4 6" id="KW-1133">Transmembrane helix</keyword>
<feature type="transmembrane region" description="Helical" evidence="6">
    <location>
        <begin position="333"/>
        <end position="351"/>
    </location>
</feature>
<evidence type="ECO:0000256" key="1">
    <source>
        <dbReference type="ARBA" id="ARBA00004651"/>
    </source>
</evidence>
<evidence type="ECO:0000256" key="2">
    <source>
        <dbReference type="ARBA" id="ARBA00022475"/>
    </source>
</evidence>
<comment type="subcellular location">
    <subcellularLocation>
        <location evidence="1">Cell membrane</location>
        <topology evidence="1">Multi-pass membrane protein</topology>
    </subcellularLocation>
</comment>
<gene>
    <name evidence="7" type="ORF">MNBD_GAMMA24-582</name>
</gene>
<feature type="transmembrane region" description="Helical" evidence="6">
    <location>
        <begin position="96"/>
        <end position="118"/>
    </location>
</feature>
<dbReference type="GO" id="GO:0043190">
    <property type="term" value="C:ATP-binding cassette (ABC) transporter complex"/>
    <property type="evidence" value="ECO:0007669"/>
    <property type="project" value="InterPro"/>
</dbReference>
<dbReference type="GO" id="GO:0055085">
    <property type="term" value="P:transmembrane transport"/>
    <property type="evidence" value="ECO:0007669"/>
    <property type="project" value="InterPro"/>
</dbReference>
<evidence type="ECO:0008006" key="8">
    <source>
        <dbReference type="Google" id="ProtNLM"/>
    </source>
</evidence>
<dbReference type="InterPro" id="IPR030923">
    <property type="entry name" value="LptG"/>
</dbReference>
<organism evidence="7">
    <name type="scientific">hydrothermal vent metagenome</name>
    <dbReference type="NCBI Taxonomy" id="652676"/>
    <lineage>
        <taxon>unclassified sequences</taxon>
        <taxon>metagenomes</taxon>
        <taxon>ecological metagenomes</taxon>
    </lineage>
</organism>
<dbReference type="NCBIfam" id="TIGR04408">
    <property type="entry name" value="LptG_lptG"/>
    <property type="match status" value="1"/>
</dbReference>
<evidence type="ECO:0000256" key="5">
    <source>
        <dbReference type="ARBA" id="ARBA00023136"/>
    </source>
</evidence>
<dbReference type="AlphaFoldDB" id="A0A3B1BPR9"/>
<dbReference type="InterPro" id="IPR005495">
    <property type="entry name" value="LptG/LptF_permease"/>
</dbReference>
<evidence type="ECO:0000256" key="3">
    <source>
        <dbReference type="ARBA" id="ARBA00022692"/>
    </source>
</evidence>
<protein>
    <recommendedName>
        <fullName evidence="8">Lipopolysaccharide export system permease protein LptG</fullName>
    </recommendedName>
</protein>
<feature type="transmembrane region" description="Helical" evidence="6">
    <location>
        <begin position="304"/>
        <end position="321"/>
    </location>
</feature>
<feature type="transmembrane region" description="Helical" evidence="6">
    <location>
        <begin position="68"/>
        <end position="89"/>
    </location>
</feature>
<dbReference type="Pfam" id="PF03739">
    <property type="entry name" value="LptF_LptG"/>
    <property type="match status" value="1"/>
</dbReference>
<sequence length="355" mass="39812">MKILDRYIGQVVTQTVLAVVLVLVVLLAMIGFANEVDKVGRANYTFGVAAIYTLLYLPMQIYQLFPLSALLGTVMGLGMLANHGELVVVRASGVSIVRIIGSVLKAMSLLIVLVIFIGEVVAPPAYQYAVHARVKAMADKISLNTDYGLWARDGDMFIHVRRVENDGRLIDISLYDFDRKMQKMDFVLRAESGVFDGQQWLLSKVRKGVIEKDHVVLKTFAELKWQTLLDPDLINIVSVKPDELSSFKLWNYIQYLKDNGLEYAQYELAFYNRLLMPLSIIAMVLIAVPFVFVSQRQSSMGQKIVIGFLIGIIFYIANRLIGQMGLVYHFPPILAAILPTLLVISAAGLLLRRLR</sequence>
<accession>A0A3B1BPR9</accession>
<keyword evidence="2" id="KW-1003">Cell membrane</keyword>
<name>A0A3B1BPR9_9ZZZZ</name>